<protein>
    <submittedName>
        <fullName evidence="1">Uncharacterized protein</fullName>
    </submittedName>
</protein>
<name>A0A3M7SNY1_BRAPC</name>
<dbReference type="EMBL" id="REGN01001038">
    <property type="protein sequence ID" value="RNA37513.1"/>
    <property type="molecule type" value="Genomic_DNA"/>
</dbReference>
<dbReference type="Proteomes" id="UP000276133">
    <property type="component" value="Unassembled WGS sequence"/>
</dbReference>
<comment type="caution">
    <text evidence="1">The sequence shown here is derived from an EMBL/GenBank/DDBJ whole genome shotgun (WGS) entry which is preliminary data.</text>
</comment>
<evidence type="ECO:0000313" key="1">
    <source>
        <dbReference type="EMBL" id="RNA37513.1"/>
    </source>
</evidence>
<evidence type="ECO:0000313" key="2">
    <source>
        <dbReference type="Proteomes" id="UP000276133"/>
    </source>
</evidence>
<reference evidence="1 2" key="1">
    <citation type="journal article" date="2018" name="Sci. Rep.">
        <title>Genomic signatures of local adaptation to the degree of environmental predictability in rotifers.</title>
        <authorList>
            <person name="Franch-Gras L."/>
            <person name="Hahn C."/>
            <person name="Garcia-Roger E.M."/>
            <person name="Carmona M.J."/>
            <person name="Serra M."/>
            <person name="Gomez A."/>
        </authorList>
    </citation>
    <scope>NUCLEOTIDE SEQUENCE [LARGE SCALE GENOMIC DNA]</scope>
    <source>
        <strain evidence="1">HYR1</strain>
    </source>
</reference>
<proteinExistence type="predicted"/>
<dbReference type="AlphaFoldDB" id="A0A3M7SNY1"/>
<gene>
    <name evidence="1" type="ORF">BpHYR1_005151</name>
</gene>
<organism evidence="1 2">
    <name type="scientific">Brachionus plicatilis</name>
    <name type="common">Marine rotifer</name>
    <name type="synonym">Brachionus muelleri</name>
    <dbReference type="NCBI Taxonomy" id="10195"/>
    <lineage>
        <taxon>Eukaryota</taxon>
        <taxon>Metazoa</taxon>
        <taxon>Spiralia</taxon>
        <taxon>Gnathifera</taxon>
        <taxon>Rotifera</taxon>
        <taxon>Eurotatoria</taxon>
        <taxon>Monogononta</taxon>
        <taxon>Pseudotrocha</taxon>
        <taxon>Ploima</taxon>
        <taxon>Brachionidae</taxon>
        <taxon>Brachionus</taxon>
    </lineage>
</organism>
<keyword evidence="2" id="KW-1185">Reference proteome</keyword>
<sequence length="65" mass="7412">MISLKFEAFIKVNIKRIELSFQLNLTQETFQNGANMSFGINWTKVKRALKGGTVTELNPLVIQKL</sequence>
<accession>A0A3M7SNY1</accession>
<feature type="non-terminal residue" evidence="1">
    <location>
        <position position="65"/>
    </location>
</feature>